<dbReference type="GO" id="GO:0009055">
    <property type="term" value="F:electron transfer activity"/>
    <property type="evidence" value="ECO:0007669"/>
    <property type="project" value="UniProtKB-UniRule"/>
</dbReference>
<dbReference type="RefSeq" id="WP_096493126.1">
    <property type="nucleotide sequence ID" value="NZ_CP023445.1"/>
</dbReference>
<dbReference type="KEGG" id="apre:CNX65_13645"/>
<keyword evidence="1 4" id="KW-0479">Metal-binding</keyword>
<dbReference type="AlphaFoldDB" id="A0A290Z5F3"/>
<protein>
    <recommendedName>
        <fullName evidence="4">Ferredoxin</fullName>
    </recommendedName>
</protein>
<feature type="domain" description="4Fe-4S ferredoxin-type" evidence="5">
    <location>
        <begin position="10"/>
        <end position="38"/>
    </location>
</feature>
<dbReference type="PROSITE" id="PS51379">
    <property type="entry name" value="4FE4S_FER_2"/>
    <property type="match status" value="1"/>
</dbReference>
<keyword evidence="3 4" id="KW-0411">Iron-sulfur</keyword>
<dbReference type="Gene3D" id="3.30.70.20">
    <property type="match status" value="1"/>
</dbReference>
<gene>
    <name evidence="6" type="ORF">CNX65_13645</name>
</gene>
<dbReference type="SUPFAM" id="SSF54862">
    <property type="entry name" value="4Fe-4S ferredoxins"/>
    <property type="match status" value="1"/>
</dbReference>
<sequence>MNHTTEATSWSVAVDRAACIGTGVCVSTSPEHLEIRDGKAAARATETGPAQYLLDAADMCPMAAITVTETATGRVLAPED</sequence>
<name>A0A290Z5F3_9PSEU</name>
<comment type="function">
    <text evidence="4">Ferredoxins are iron-sulfur proteins that transfer electrons in a wide variety of metabolic reactions.</text>
</comment>
<keyword evidence="2 4" id="KW-0408">Iron</keyword>
<evidence type="ECO:0000259" key="5">
    <source>
        <dbReference type="PROSITE" id="PS51379"/>
    </source>
</evidence>
<evidence type="ECO:0000313" key="6">
    <source>
        <dbReference type="EMBL" id="ATE54205.1"/>
    </source>
</evidence>
<organism evidence="6 7">
    <name type="scientific">Actinosynnema pretiosum</name>
    <dbReference type="NCBI Taxonomy" id="42197"/>
    <lineage>
        <taxon>Bacteria</taxon>
        <taxon>Bacillati</taxon>
        <taxon>Actinomycetota</taxon>
        <taxon>Actinomycetes</taxon>
        <taxon>Pseudonocardiales</taxon>
        <taxon>Pseudonocardiaceae</taxon>
        <taxon>Actinosynnema</taxon>
    </lineage>
</organism>
<keyword evidence="7" id="KW-1185">Reference proteome</keyword>
<evidence type="ECO:0000256" key="2">
    <source>
        <dbReference type="ARBA" id="ARBA00023004"/>
    </source>
</evidence>
<evidence type="ECO:0000256" key="3">
    <source>
        <dbReference type="ARBA" id="ARBA00023014"/>
    </source>
</evidence>
<keyword evidence="4" id="KW-0249">Electron transport</keyword>
<dbReference type="EMBL" id="CP023445">
    <property type="protein sequence ID" value="ATE54205.1"/>
    <property type="molecule type" value="Genomic_DNA"/>
</dbReference>
<dbReference type="PRINTS" id="PR00352">
    <property type="entry name" value="3FE4SFRDOXIN"/>
</dbReference>
<dbReference type="GO" id="GO:0051536">
    <property type="term" value="F:iron-sulfur cluster binding"/>
    <property type="evidence" value="ECO:0007669"/>
    <property type="project" value="UniProtKB-KW"/>
</dbReference>
<keyword evidence="4" id="KW-0813">Transport</keyword>
<evidence type="ECO:0000256" key="1">
    <source>
        <dbReference type="ARBA" id="ARBA00022723"/>
    </source>
</evidence>
<dbReference type="Pfam" id="PF13370">
    <property type="entry name" value="Fer4_13"/>
    <property type="match status" value="1"/>
</dbReference>
<proteinExistence type="predicted"/>
<dbReference type="InterPro" id="IPR001080">
    <property type="entry name" value="3Fe4S_ferredoxin"/>
</dbReference>
<evidence type="ECO:0000313" key="7">
    <source>
        <dbReference type="Proteomes" id="UP000218505"/>
    </source>
</evidence>
<reference evidence="6" key="1">
    <citation type="submission" date="2017-09" db="EMBL/GenBank/DDBJ databases">
        <title>Complete Genome Sequence of ansamitocin-producing Bacterium Actinosynnema pretiosum X47.</title>
        <authorList>
            <person name="Cao G."/>
            <person name="Zong G."/>
            <person name="Zhong C."/>
            <person name="Fu J."/>
        </authorList>
    </citation>
    <scope>NUCLEOTIDE SEQUENCE [LARGE SCALE GENOMIC DNA]</scope>
    <source>
        <strain evidence="6">X47</strain>
    </source>
</reference>
<evidence type="ECO:0000256" key="4">
    <source>
        <dbReference type="RuleBase" id="RU368020"/>
    </source>
</evidence>
<accession>A0A290Z5F3</accession>
<dbReference type="GO" id="GO:0005506">
    <property type="term" value="F:iron ion binding"/>
    <property type="evidence" value="ECO:0007669"/>
    <property type="project" value="UniProtKB-UniRule"/>
</dbReference>
<dbReference type="Proteomes" id="UP000218505">
    <property type="component" value="Chromosome"/>
</dbReference>
<dbReference type="InterPro" id="IPR017896">
    <property type="entry name" value="4Fe4S_Fe-S-bd"/>
</dbReference>